<dbReference type="EMBL" id="SJSM01000002">
    <property type="protein sequence ID" value="TCC98503.1"/>
    <property type="molecule type" value="Genomic_DNA"/>
</dbReference>
<dbReference type="OrthoDB" id="969612at2"/>
<organism evidence="1 2">
    <name type="scientific">Pedobacter hiemivivus</name>
    <dbReference type="NCBI Taxonomy" id="2530454"/>
    <lineage>
        <taxon>Bacteria</taxon>
        <taxon>Pseudomonadati</taxon>
        <taxon>Bacteroidota</taxon>
        <taxon>Sphingobacteriia</taxon>
        <taxon>Sphingobacteriales</taxon>
        <taxon>Sphingobacteriaceae</taxon>
        <taxon>Pedobacter</taxon>
    </lineage>
</organism>
<dbReference type="RefSeq" id="WP_131607486.1">
    <property type="nucleotide sequence ID" value="NZ_SJSM01000002.1"/>
</dbReference>
<reference evidence="1 2" key="1">
    <citation type="submission" date="2019-02" db="EMBL/GenBank/DDBJ databases">
        <title>Pedobacter sp. RP-3-8 sp. nov., isolated from Arctic soil.</title>
        <authorList>
            <person name="Dahal R.H."/>
        </authorList>
    </citation>
    <scope>NUCLEOTIDE SEQUENCE [LARGE SCALE GENOMIC DNA]</scope>
    <source>
        <strain evidence="1 2">RP-3-8</strain>
    </source>
</reference>
<name>A0A4R0NGU6_9SPHI</name>
<dbReference type="AlphaFoldDB" id="A0A4R0NGU6"/>
<protein>
    <submittedName>
        <fullName evidence="1">Uncharacterized protein</fullName>
    </submittedName>
</protein>
<accession>A0A4R0NGU6</accession>
<sequence length="124" mass="14694">MKPIHKLKLHQKINILYKLYPASIVEFTDYLKACAIETIDEREEAAEAWGKNVVQQDYWVLLAMKTFDRIKQYGESFFYCRKLFTKQLFKGSVCLFTVHTLLRYAETENCSHKFAQSVKLFIEI</sequence>
<evidence type="ECO:0000313" key="1">
    <source>
        <dbReference type="EMBL" id="TCC98503.1"/>
    </source>
</evidence>
<dbReference type="Proteomes" id="UP000291117">
    <property type="component" value="Unassembled WGS sequence"/>
</dbReference>
<comment type="caution">
    <text evidence="1">The sequence shown here is derived from an EMBL/GenBank/DDBJ whole genome shotgun (WGS) entry which is preliminary data.</text>
</comment>
<evidence type="ECO:0000313" key="2">
    <source>
        <dbReference type="Proteomes" id="UP000291117"/>
    </source>
</evidence>
<keyword evidence="2" id="KW-1185">Reference proteome</keyword>
<gene>
    <name evidence="1" type="ORF">EZ444_04260</name>
</gene>
<proteinExistence type="predicted"/>